<sequence>MKSRHLIIGTLAPLVSSSLCFADIKGKTDEAIAETEEASPAGADETGPNETGDEPEVPSSKEKSVLAKDIVQKNFSSIAIIEGDAGSGTGFIINEGDATRLYTAAHVIAGNKRLTVKNSDGRKFSKFGTFEVAGNSDLARIQLLEDFKSDITIAKHGTAKVSAPLLAIGNSGGAGVLTVIEGQAKALGPDSIEVSNQVIQGNSGGPIFSGETGELLGLVTHATAAREDIWAEGTEFEEVRRFATRLDRPIKWRTMKIGSFLQETERMETFNRNTRILYAISALHPTQEGLRLDTRVSESGPTILSIIEENKDVPAVSQLLDMNIELGDKRMRISENDLKKRFSRYYGGALLELNKDSKNFMPTSFSGYRQAEAKQALEWRTDAVNRVESATNNLR</sequence>
<evidence type="ECO:0000256" key="1">
    <source>
        <dbReference type="SAM" id="MobiDB-lite"/>
    </source>
</evidence>
<feature type="chain" id="PRO_5045693221" evidence="2">
    <location>
        <begin position="23"/>
        <end position="395"/>
    </location>
</feature>
<protein>
    <submittedName>
        <fullName evidence="3">Serine protease</fullName>
    </submittedName>
</protein>
<reference evidence="4" key="1">
    <citation type="journal article" date="2019" name="Int. J. Syst. Evol. Microbiol.">
        <title>The Global Catalogue of Microorganisms (GCM) 10K type strain sequencing project: providing services to taxonomists for standard genome sequencing and annotation.</title>
        <authorList>
            <consortium name="The Broad Institute Genomics Platform"/>
            <consortium name="The Broad Institute Genome Sequencing Center for Infectious Disease"/>
            <person name="Wu L."/>
            <person name="Ma J."/>
        </authorList>
    </citation>
    <scope>NUCLEOTIDE SEQUENCE [LARGE SCALE GENOMIC DNA]</scope>
    <source>
        <strain evidence="4">CGMCC 4.1467</strain>
    </source>
</reference>
<feature type="signal peptide" evidence="2">
    <location>
        <begin position="1"/>
        <end position="22"/>
    </location>
</feature>
<evidence type="ECO:0000256" key="2">
    <source>
        <dbReference type="SAM" id="SignalP"/>
    </source>
</evidence>
<dbReference type="RefSeq" id="WP_379713679.1">
    <property type="nucleotide sequence ID" value="NZ_JBHTBS010000007.1"/>
</dbReference>
<name>A0ABW2L7P7_9BACT</name>
<keyword evidence="2" id="KW-0732">Signal</keyword>
<keyword evidence="4" id="KW-1185">Reference proteome</keyword>
<dbReference type="Gene3D" id="2.40.10.10">
    <property type="entry name" value="Trypsin-like serine proteases"/>
    <property type="match status" value="2"/>
</dbReference>
<proteinExistence type="predicted"/>
<organism evidence="3 4">
    <name type="scientific">Haloferula chungangensis</name>
    <dbReference type="NCBI Taxonomy" id="1048331"/>
    <lineage>
        <taxon>Bacteria</taxon>
        <taxon>Pseudomonadati</taxon>
        <taxon>Verrucomicrobiota</taxon>
        <taxon>Verrucomicrobiia</taxon>
        <taxon>Verrucomicrobiales</taxon>
        <taxon>Verrucomicrobiaceae</taxon>
        <taxon>Haloferula</taxon>
    </lineage>
</organism>
<dbReference type="InterPro" id="IPR043504">
    <property type="entry name" value="Peptidase_S1_PA_chymotrypsin"/>
</dbReference>
<dbReference type="GO" id="GO:0008233">
    <property type="term" value="F:peptidase activity"/>
    <property type="evidence" value="ECO:0007669"/>
    <property type="project" value="UniProtKB-KW"/>
</dbReference>
<gene>
    <name evidence="3" type="ORF">ACFQY0_14480</name>
</gene>
<evidence type="ECO:0000313" key="3">
    <source>
        <dbReference type="EMBL" id="MFC7338397.1"/>
    </source>
</evidence>
<accession>A0ABW2L7P7</accession>
<keyword evidence="3" id="KW-0645">Protease</keyword>
<dbReference type="SUPFAM" id="SSF50494">
    <property type="entry name" value="Trypsin-like serine proteases"/>
    <property type="match status" value="1"/>
</dbReference>
<dbReference type="EMBL" id="JBHTBS010000007">
    <property type="protein sequence ID" value="MFC7338397.1"/>
    <property type="molecule type" value="Genomic_DNA"/>
</dbReference>
<dbReference type="InterPro" id="IPR009003">
    <property type="entry name" value="Peptidase_S1_PA"/>
</dbReference>
<keyword evidence="3" id="KW-0378">Hydrolase</keyword>
<dbReference type="Proteomes" id="UP001596472">
    <property type="component" value="Unassembled WGS sequence"/>
</dbReference>
<evidence type="ECO:0000313" key="4">
    <source>
        <dbReference type="Proteomes" id="UP001596472"/>
    </source>
</evidence>
<dbReference type="GO" id="GO:0006508">
    <property type="term" value="P:proteolysis"/>
    <property type="evidence" value="ECO:0007669"/>
    <property type="project" value="UniProtKB-KW"/>
</dbReference>
<dbReference type="Pfam" id="PF13365">
    <property type="entry name" value="Trypsin_2"/>
    <property type="match status" value="1"/>
</dbReference>
<feature type="region of interest" description="Disordered" evidence="1">
    <location>
        <begin position="33"/>
        <end position="63"/>
    </location>
</feature>
<comment type="caution">
    <text evidence="3">The sequence shown here is derived from an EMBL/GenBank/DDBJ whole genome shotgun (WGS) entry which is preliminary data.</text>
</comment>